<dbReference type="KEGG" id="fri:FraEuI1c_4655"/>
<dbReference type="AlphaFoldDB" id="E3IY49"/>
<dbReference type="eggNOG" id="ENOG5032YIY">
    <property type="taxonomic scope" value="Bacteria"/>
</dbReference>
<dbReference type="Pfam" id="PF10944">
    <property type="entry name" value="DUF2630"/>
    <property type="match status" value="1"/>
</dbReference>
<sequence length="81" mass="9067">MDDKAIFTQINALVAEEHDLRAKRAAGAIDPDEELARLRHVEASLDQCWDLLRRRDALRAAGRDPVEAKPASLTQVEGYVQ</sequence>
<dbReference type="STRING" id="298654.FraEuI1c_4655"/>
<dbReference type="RefSeq" id="WP_013425765.1">
    <property type="nucleotide sequence ID" value="NC_014666.1"/>
</dbReference>
<name>E3IY49_PSEI1</name>
<reference evidence="2 3" key="1">
    <citation type="submission" date="2010-10" db="EMBL/GenBank/DDBJ databases">
        <title>Complete sequence of Frankia sp. EuI1c.</title>
        <authorList>
            <consortium name="US DOE Joint Genome Institute"/>
            <person name="Lucas S."/>
            <person name="Copeland A."/>
            <person name="Lapidus A."/>
            <person name="Cheng J.-F."/>
            <person name="Bruce D."/>
            <person name="Goodwin L."/>
            <person name="Pitluck S."/>
            <person name="Chertkov O."/>
            <person name="Detter J.C."/>
            <person name="Han C."/>
            <person name="Tapia R."/>
            <person name="Land M."/>
            <person name="Hauser L."/>
            <person name="Jeffries C."/>
            <person name="Kyrpides N."/>
            <person name="Ivanova N."/>
            <person name="Mikhailova N."/>
            <person name="Beauchemin N."/>
            <person name="Sen A."/>
            <person name="Sur S.A."/>
            <person name="Gtari M."/>
            <person name="Wall L."/>
            <person name="Tisa L."/>
            <person name="Woyke T."/>
        </authorList>
    </citation>
    <scope>NUCLEOTIDE SEQUENCE [LARGE SCALE GENOMIC DNA]</scope>
    <source>
        <strain evidence="3">DSM 45817 / CECT 9037 / EuI1c</strain>
    </source>
</reference>
<evidence type="ECO:0000313" key="2">
    <source>
        <dbReference type="EMBL" id="ADP82647.1"/>
    </source>
</evidence>
<dbReference type="HOGENOM" id="CLU_175454_0_0_11"/>
<evidence type="ECO:0000313" key="3">
    <source>
        <dbReference type="Proteomes" id="UP000002484"/>
    </source>
</evidence>
<dbReference type="OrthoDB" id="7376174at2"/>
<feature type="region of interest" description="Disordered" evidence="1">
    <location>
        <begin position="62"/>
        <end position="81"/>
    </location>
</feature>
<keyword evidence="3" id="KW-1185">Reference proteome</keyword>
<dbReference type="Proteomes" id="UP000002484">
    <property type="component" value="Chromosome"/>
</dbReference>
<dbReference type="InterPro" id="IPR020311">
    <property type="entry name" value="Uncharacterised_Rv0898c"/>
</dbReference>
<evidence type="ECO:0000256" key="1">
    <source>
        <dbReference type="SAM" id="MobiDB-lite"/>
    </source>
</evidence>
<proteinExistence type="predicted"/>
<accession>E3IY49</accession>
<dbReference type="InParanoid" id="E3IY49"/>
<protein>
    <submittedName>
        <fullName evidence="2">Uncharacterized protein family, Rv0898c</fullName>
    </submittedName>
</protein>
<dbReference type="EMBL" id="CP002299">
    <property type="protein sequence ID" value="ADP82647.1"/>
    <property type="molecule type" value="Genomic_DNA"/>
</dbReference>
<gene>
    <name evidence="2" type="ordered locus">FraEuI1c_4655</name>
</gene>
<organism evidence="2 3">
    <name type="scientific">Pseudofrankia inefficax (strain DSM 45817 / CECT 9037 / DDB 130130 / EuI1c)</name>
    <name type="common">Frankia inefficax</name>
    <dbReference type="NCBI Taxonomy" id="298654"/>
    <lineage>
        <taxon>Bacteria</taxon>
        <taxon>Bacillati</taxon>
        <taxon>Actinomycetota</taxon>
        <taxon>Actinomycetes</taxon>
        <taxon>Frankiales</taxon>
        <taxon>Frankiaceae</taxon>
        <taxon>Pseudofrankia</taxon>
    </lineage>
</organism>